<keyword evidence="2" id="KW-1003">Cell membrane</keyword>
<feature type="domain" description="Type II secretion system protein GspF" evidence="7">
    <location>
        <begin position="244"/>
        <end position="358"/>
    </location>
</feature>
<evidence type="ECO:0000256" key="2">
    <source>
        <dbReference type="ARBA" id="ARBA00022475"/>
    </source>
</evidence>
<dbReference type="Pfam" id="PF00482">
    <property type="entry name" value="T2SSF"/>
    <property type="match status" value="2"/>
</dbReference>
<keyword evidence="4 6" id="KW-1133">Transmembrane helix</keyword>
<evidence type="ECO:0000256" key="3">
    <source>
        <dbReference type="ARBA" id="ARBA00022692"/>
    </source>
</evidence>
<dbReference type="PANTHER" id="PTHR35007">
    <property type="entry name" value="INTEGRAL MEMBRANE PROTEIN-RELATED"/>
    <property type="match status" value="1"/>
</dbReference>
<comment type="subcellular location">
    <subcellularLocation>
        <location evidence="1">Cell membrane</location>
        <topology evidence="1">Multi-pass membrane protein</topology>
    </subcellularLocation>
</comment>
<keyword evidence="5 6" id="KW-0472">Membrane</keyword>
<evidence type="ECO:0000256" key="4">
    <source>
        <dbReference type="ARBA" id="ARBA00022989"/>
    </source>
</evidence>
<accession>A0ABP4WQX4</accession>
<sequence>MSRVGAIFLLLLAVIFAAVLWPRRPSSRRGPLARADSEEAVARALESVAMCLQAGLTPLQAIETVIEAAGASPGAGDAHPQLSAVLVEVRRALSRGEPAGKVWVRHTRQLPVLRLVAGAWSLTEASGSALRPAMTWSVAQVRAKRSAKERLDAVTAGAKSSMGLMLLLPLSGLPIGALVGVTPRELYGSLAAAISCVLGVCFAGGGLILARGMLRRAVRPRALARAAGDGSATYDDVADAAMLVTLSLRSGAGVVEALAAVADVSIARVRTELRRVVAAYRWGRSHRDAWSYADPAWQPLASALGLALEHGAAPAEAVAAAGERLAASEGARLEAAAGRAGTFLLVPLAVMFLPSFALTTMIPLTMALVPRGASG</sequence>
<feature type="transmembrane region" description="Helical" evidence="6">
    <location>
        <begin position="6"/>
        <end position="22"/>
    </location>
</feature>
<evidence type="ECO:0000313" key="8">
    <source>
        <dbReference type="EMBL" id="GAA1760704.1"/>
    </source>
</evidence>
<gene>
    <name evidence="8" type="ORF">GCM10009810_20330</name>
</gene>
<evidence type="ECO:0000259" key="7">
    <source>
        <dbReference type="Pfam" id="PF00482"/>
    </source>
</evidence>
<feature type="transmembrane region" description="Helical" evidence="6">
    <location>
        <begin position="187"/>
        <end position="210"/>
    </location>
</feature>
<organism evidence="8 9">
    <name type="scientific">Nostocoides vanveenii</name>
    <dbReference type="NCBI Taxonomy" id="330835"/>
    <lineage>
        <taxon>Bacteria</taxon>
        <taxon>Bacillati</taxon>
        <taxon>Actinomycetota</taxon>
        <taxon>Actinomycetes</taxon>
        <taxon>Micrococcales</taxon>
        <taxon>Intrasporangiaceae</taxon>
        <taxon>Nostocoides</taxon>
    </lineage>
</organism>
<evidence type="ECO:0000256" key="5">
    <source>
        <dbReference type="ARBA" id="ARBA00023136"/>
    </source>
</evidence>
<proteinExistence type="predicted"/>
<feature type="transmembrane region" description="Helical" evidence="6">
    <location>
        <begin position="342"/>
        <end position="369"/>
    </location>
</feature>
<keyword evidence="3 6" id="KW-0812">Transmembrane</keyword>
<feature type="transmembrane region" description="Helical" evidence="6">
    <location>
        <begin position="164"/>
        <end position="181"/>
    </location>
</feature>
<name>A0ABP4WQX4_9MICO</name>
<evidence type="ECO:0000256" key="6">
    <source>
        <dbReference type="SAM" id="Phobius"/>
    </source>
</evidence>
<protein>
    <recommendedName>
        <fullName evidence="7">Type II secretion system protein GspF domain-containing protein</fullName>
    </recommendedName>
</protein>
<dbReference type="RefSeq" id="WP_344065648.1">
    <property type="nucleotide sequence ID" value="NZ_BAAAPN010000047.1"/>
</dbReference>
<dbReference type="Proteomes" id="UP001501475">
    <property type="component" value="Unassembled WGS sequence"/>
</dbReference>
<keyword evidence="9" id="KW-1185">Reference proteome</keyword>
<dbReference type="PANTHER" id="PTHR35007:SF3">
    <property type="entry name" value="POSSIBLE CONSERVED ALANINE RICH MEMBRANE PROTEIN"/>
    <property type="match status" value="1"/>
</dbReference>
<evidence type="ECO:0000256" key="1">
    <source>
        <dbReference type="ARBA" id="ARBA00004651"/>
    </source>
</evidence>
<dbReference type="InterPro" id="IPR018076">
    <property type="entry name" value="T2SS_GspF_dom"/>
</dbReference>
<feature type="domain" description="Type II secretion system protein GspF" evidence="7">
    <location>
        <begin position="45"/>
        <end position="170"/>
    </location>
</feature>
<evidence type="ECO:0000313" key="9">
    <source>
        <dbReference type="Proteomes" id="UP001501475"/>
    </source>
</evidence>
<comment type="caution">
    <text evidence="8">The sequence shown here is derived from an EMBL/GenBank/DDBJ whole genome shotgun (WGS) entry which is preliminary data.</text>
</comment>
<dbReference type="EMBL" id="BAAAPN010000047">
    <property type="protein sequence ID" value="GAA1760704.1"/>
    <property type="molecule type" value="Genomic_DNA"/>
</dbReference>
<reference evidence="9" key="1">
    <citation type="journal article" date="2019" name="Int. J. Syst. Evol. Microbiol.">
        <title>The Global Catalogue of Microorganisms (GCM) 10K type strain sequencing project: providing services to taxonomists for standard genome sequencing and annotation.</title>
        <authorList>
            <consortium name="The Broad Institute Genomics Platform"/>
            <consortium name="The Broad Institute Genome Sequencing Center for Infectious Disease"/>
            <person name="Wu L."/>
            <person name="Ma J."/>
        </authorList>
    </citation>
    <scope>NUCLEOTIDE SEQUENCE [LARGE SCALE GENOMIC DNA]</scope>
    <source>
        <strain evidence="9">JCM 15591</strain>
    </source>
</reference>